<evidence type="ECO:0000259" key="4">
    <source>
        <dbReference type="PROSITE" id="PS50995"/>
    </source>
</evidence>
<dbReference type="InterPro" id="IPR036390">
    <property type="entry name" value="WH_DNA-bd_sf"/>
</dbReference>
<accession>A0A1H7XIZ8</accession>
<dbReference type="InterPro" id="IPR023187">
    <property type="entry name" value="Tscrpt_reg_MarR-type_CS"/>
</dbReference>
<dbReference type="PROSITE" id="PS50995">
    <property type="entry name" value="HTH_MARR_2"/>
    <property type="match status" value="1"/>
</dbReference>
<keyword evidence="3" id="KW-0804">Transcription</keyword>
<evidence type="ECO:0000313" key="6">
    <source>
        <dbReference type="Proteomes" id="UP000198984"/>
    </source>
</evidence>
<protein>
    <submittedName>
        <fullName evidence="5">DNA-binding transcriptional regulator, MarR family</fullName>
    </submittedName>
</protein>
<dbReference type="PANTHER" id="PTHR42756:SF1">
    <property type="entry name" value="TRANSCRIPTIONAL REPRESSOR OF EMRAB OPERON"/>
    <property type="match status" value="1"/>
</dbReference>
<dbReference type="EMBL" id="FOBB01000004">
    <property type="protein sequence ID" value="SEM33643.1"/>
    <property type="molecule type" value="Genomic_DNA"/>
</dbReference>
<keyword evidence="1" id="KW-0805">Transcription regulation</keyword>
<dbReference type="InterPro" id="IPR036388">
    <property type="entry name" value="WH-like_DNA-bd_sf"/>
</dbReference>
<proteinExistence type="predicted"/>
<evidence type="ECO:0000256" key="2">
    <source>
        <dbReference type="ARBA" id="ARBA00023125"/>
    </source>
</evidence>
<dbReference type="Pfam" id="PF01047">
    <property type="entry name" value="MarR"/>
    <property type="match status" value="1"/>
</dbReference>
<dbReference type="SMART" id="SM00347">
    <property type="entry name" value="HTH_MARR"/>
    <property type="match status" value="1"/>
</dbReference>
<name>A0A1H7XIZ8_9BACT</name>
<sequence length="177" mass="20621">MDHGRLRRRPSIPYKRYLYHPHLFSWLIIFTFGPMNKIPVSETVSYLISRIGKAHRNRANELLSSLNLHAGQELLLQQIYQQQGITLNELTCGMCVSAVTVTRTVERLEKNGFLKKERCSFDQRAVRVYLTEKGVAAVETVEQKMWEVLERETVDNLTTEERMLLKRLLMQVLSNLS</sequence>
<evidence type="ECO:0000256" key="1">
    <source>
        <dbReference type="ARBA" id="ARBA00023015"/>
    </source>
</evidence>
<dbReference type="Gene3D" id="1.10.10.10">
    <property type="entry name" value="Winged helix-like DNA-binding domain superfamily/Winged helix DNA-binding domain"/>
    <property type="match status" value="1"/>
</dbReference>
<dbReference type="GO" id="GO:0003700">
    <property type="term" value="F:DNA-binding transcription factor activity"/>
    <property type="evidence" value="ECO:0007669"/>
    <property type="project" value="InterPro"/>
</dbReference>
<dbReference type="PANTHER" id="PTHR42756">
    <property type="entry name" value="TRANSCRIPTIONAL REGULATOR, MARR"/>
    <property type="match status" value="1"/>
</dbReference>
<keyword evidence="6" id="KW-1185">Reference proteome</keyword>
<reference evidence="5 6" key="1">
    <citation type="submission" date="2016-10" db="EMBL/GenBank/DDBJ databases">
        <authorList>
            <person name="de Groot N.N."/>
        </authorList>
    </citation>
    <scope>NUCLEOTIDE SEQUENCE [LARGE SCALE GENOMIC DNA]</scope>
    <source>
        <strain evidence="5 6">DSM 21039</strain>
    </source>
</reference>
<feature type="domain" description="HTH marR-type" evidence="4">
    <location>
        <begin position="41"/>
        <end position="174"/>
    </location>
</feature>
<dbReference type="PRINTS" id="PR00598">
    <property type="entry name" value="HTHMARR"/>
</dbReference>
<organism evidence="5 6">
    <name type="scientific">Chitinophaga rupis</name>
    <dbReference type="NCBI Taxonomy" id="573321"/>
    <lineage>
        <taxon>Bacteria</taxon>
        <taxon>Pseudomonadati</taxon>
        <taxon>Bacteroidota</taxon>
        <taxon>Chitinophagia</taxon>
        <taxon>Chitinophagales</taxon>
        <taxon>Chitinophagaceae</taxon>
        <taxon>Chitinophaga</taxon>
    </lineage>
</organism>
<dbReference type="AlphaFoldDB" id="A0A1H7XIZ8"/>
<evidence type="ECO:0000256" key="3">
    <source>
        <dbReference type="ARBA" id="ARBA00023163"/>
    </source>
</evidence>
<dbReference type="PROSITE" id="PS01117">
    <property type="entry name" value="HTH_MARR_1"/>
    <property type="match status" value="1"/>
</dbReference>
<dbReference type="SUPFAM" id="SSF46785">
    <property type="entry name" value="Winged helix' DNA-binding domain"/>
    <property type="match status" value="1"/>
</dbReference>
<dbReference type="Proteomes" id="UP000198984">
    <property type="component" value="Unassembled WGS sequence"/>
</dbReference>
<gene>
    <name evidence="5" type="ORF">SAMN04488505_10492</name>
</gene>
<dbReference type="InterPro" id="IPR000835">
    <property type="entry name" value="HTH_MarR-typ"/>
</dbReference>
<evidence type="ECO:0000313" key="5">
    <source>
        <dbReference type="EMBL" id="SEM33643.1"/>
    </source>
</evidence>
<dbReference type="GO" id="GO:0003677">
    <property type="term" value="F:DNA binding"/>
    <property type="evidence" value="ECO:0007669"/>
    <property type="project" value="UniProtKB-KW"/>
</dbReference>
<keyword evidence="2 5" id="KW-0238">DNA-binding</keyword>